<evidence type="ECO:0000256" key="12">
    <source>
        <dbReference type="ARBA" id="ARBA00023317"/>
    </source>
</evidence>
<dbReference type="InterPro" id="IPR015813">
    <property type="entry name" value="Pyrv/PenolPyrv_kinase-like_dom"/>
</dbReference>
<evidence type="ECO:0000256" key="11">
    <source>
        <dbReference type="ARBA" id="ARBA00023152"/>
    </source>
</evidence>
<dbReference type="InterPro" id="IPR011037">
    <property type="entry name" value="Pyrv_Knase-like_insert_dom_sf"/>
</dbReference>
<evidence type="ECO:0000256" key="10">
    <source>
        <dbReference type="ARBA" id="ARBA00022842"/>
    </source>
</evidence>
<dbReference type="GO" id="GO:0004743">
    <property type="term" value="F:pyruvate kinase activity"/>
    <property type="evidence" value="ECO:0007669"/>
    <property type="project" value="UniProtKB-EC"/>
</dbReference>
<reference evidence="14 15" key="1">
    <citation type="submission" date="2015-05" db="EMBL/GenBank/DDBJ databases">
        <title>Complete genome sequence of Corynebacterium epidermidicanis DSM 45586, isolated from the skin of a dog suffering from pruritus.</title>
        <authorList>
            <person name="Ruckert C."/>
            <person name="Albersmeier A."/>
            <person name="Winkler A."/>
            <person name="Tauch A."/>
        </authorList>
    </citation>
    <scope>NUCLEOTIDE SEQUENCE [LARGE SCALE GENOMIC DNA]</scope>
    <source>
        <strain evidence="14 15">DSM 45586</strain>
    </source>
</reference>
<keyword evidence="11" id="KW-0324">Glycolysis</keyword>
<keyword evidence="6" id="KW-0479">Metal-binding</keyword>
<feature type="domain" description="Pyruvate kinase barrel" evidence="13">
    <location>
        <begin position="325"/>
        <end position="584"/>
    </location>
</feature>
<sequence length="622" mass="67604">MSNYEHLVDDIDRLLTDIAHISQSEQDRINKVAPTHFAGAHNLLHYAHLRSVDLRPLQAGLTSIGATRLSTVELGVKPKLEAARNIVGLLSGRGAPYNTEDIANAFANADEVLEEHTTTLLGEAAPDTHSRIMVTLPSEAADDYEMVKSFVDAGMELARINCAHDGAQAWAKMIDHVHRAAAEAGREVRINMDLAGPKIRTGAIADGPQIGRARVLREESGTVLESSKLWITSTDNENPPLAPAFSGRPALALQVDPEWYSLLEVDSIISLHDTRGSKRAFEVTQVLEGAVLAEGDRNAYIAEGTLLECDYQKTRATGIPPIVRRIKLKAGDRLVLTTAEVAADATPGVIPVLSCTLPEAVRALEVGQHVLFDDGSIAAIVREKRTADFETADHGHTEAVLEVTQAKIGGTNLAANKGINLPETDLPLASLTPEDEVNLEFVARHADIAAISFVRTPEDVRHVIEVLDRIAEQNPDIAERVRNLGLVLKIETVPGFNNLAGIILEGMRHANLGLMIARGDLAVELGFERMAEVPQQILTLAEAAHIPVIVGTQILENLAKNGLPSRAEITDAAFALRSECVMLNKGPHINDAIRVLDKMSRKLGRSQRKNRMLLRHIHSWDS</sequence>
<comment type="cofactor">
    <cofactor evidence="1">
        <name>K(+)</name>
        <dbReference type="ChEBI" id="CHEBI:29103"/>
    </cofactor>
</comment>
<evidence type="ECO:0000256" key="8">
    <source>
        <dbReference type="ARBA" id="ARBA00022777"/>
    </source>
</evidence>
<comment type="similarity">
    <text evidence="3">Belongs to the pyruvate kinase family.</text>
</comment>
<dbReference type="InterPro" id="IPR015793">
    <property type="entry name" value="Pyrv_Knase_brl"/>
</dbReference>
<dbReference type="STRING" id="1050174.CEPID_11790"/>
<dbReference type="RefSeq" id="WP_047241067.1">
    <property type="nucleotide sequence ID" value="NZ_CP011541.1"/>
</dbReference>
<keyword evidence="7" id="KW-0547">Nucleotide-binding</keyword>
<dbReference type="GO" id="GO:0000287">
    <property type="term" value="F:magnesium ion binding"/>
    <property type="evidence" value="ECO:0007669"/>
    <property type="project" value="InterPro"/>
</dbReference>
<dbReference type="EC" id="2.7.1.40" evidence="4"/>
<keyword evidence="12 14" id="KW-0670">Pyruvate</keyword>
<dbReference type="Pfam" id="PF00224">
    <property type="entry name" value="PK"/>
    <property type="match status" value="2"/>
</dbReference>
<dbReference type="Gene3D" id="3.20.20.60">
    <property type="entry name" value="Phosphoenolpyruvate-binding domains"/>
    <property type="match status" value="2"/>
</dbReference>
<dbReference type="EMBL" id="CP011541">
    <property type="protein sequence ID" value="AKK04186.1"/>
    <property type="molecule type" value="Genomic_DNA"/>
</dbReference>
<evidence type="ECO:0000259" key="13">
    <source>
        <dbReference type="Pfam" id="PF00224"/>
    </source>
</evidence>
<evidence type="ECO:0000256" key="9">
    <source>
        <dbReference type="ARBA" id="ARBA00022840"/>
    </source>
</evidence>
<organism evidence="14 15">
    <name type="scientific">Corynebacterium epidermidicanis</name>
    <dbReference type="NCBI Taxonomy" id="1050174"/>
    <lineage>
        <taxon>Bacteria</taxon>
        <taxon>Bacillati</taxon>
        <taxon>Actinomycetota</taxon>
        <taxon>Actinomycetes</taxon>
        <taxon>Mycobacteriales</taxon>
        <taxon>Corynebacteriaceae</taxon>
        <taxon>Corynebacterium</taxon>
    </lineage>
</organism>
<dbReference type="InterPro" id="IPR040442">
    <property type="entry name" value="Pyrv_kinase-like_dom_sf"/>
</dbReference>
<dbReference type="Proteomes" id="UP000035368">
    <property type="component" value="Chromosome"/>
</dbReference>
<dbReference type="UniPathway" id="UPA00109">
    <property type="reaction ID" value="UER00188"/>
</dbReference>
<keyword evidence="15" id="KW-1185">Reference proteome</keyword>
<dbReference type="Gene3D" id="2.40.33.10">
    <property type="entry name" value="PK beta-barrel domain-like"/>
    <property type="match status" value="2"/>
</dbReference>
<proteinExistence type="inferred from homology"/>
<keyword evidence="10" id="KW-0460">Magnesium</keyword>
<protein>
    <recommendedName>
        <fullName evidence="4">pyruvate kinase</fullName>
        <ecNumber evidence="4">2.7.1.40</ecNumber>
    </recommendedName>
</protein>
<dbReference type="InterPro" id="IPR001697">
    <property type="entry name" value="Pyr_Knase"/>
</dbReference>
<dbReference type="NCBIfam" id="NF011314">
    <property type="entry name" value="PRK14725.1"/>
    <property type="match status" value="1"/>
</dbReference>
<keyword evidence="9" id="KW-0067">ATP-binding</keyword>
<keyword evidence="5 14" id="KW-0808">Transferase</keyword>
<evidence type="ECO:0000256" key="1">
    <source>
        <dbReference type="ARBA" id="ARBA00001958"/>
    </source>
</evidence>
<dbReference type="GO" id="GO:0030955">
    <property type="term" value="F:potassium ion binding"/>
    <property type="evidence" value="ECO:0007669"/>
    <property type="project" value="InterPro"/>
</dbReference>
<gene>
    <name evidence="14" type="ORF">CEPID_11790</name>
</gene>
<dbReference type="SUPFAM" id="SSF51621">
    <property type="entry name" value="Phosphoenolpyruvate/pyruvate domain"/>
    <property type="match status" value="1"/>
</dbReference>
<evidence type="ECO:0000256" key="3">
    <source>
        <dbReference type="ARBA" id="ARBA00008663"/>
    </source>
</evidence>
<evidence type="ECO:0000256" key="4">
    <source>
        <dbReference type="ARBA" id="ARBA00012142"/>
    </source>
</evidence>
<evidence type="ECO:0000256" key="5">
    <source>
        <dbReference type="ARBA" id="ARBA00022679"/>
    </source>
</evidence>
<dbReference type="PATRIC" id="fig|1050174.4.peg.2380"/>
<evidence type="ECO:0000313" key="14">
    <source>
        <dbReference type="EMBL" id="AKK04186.1"/>
    </source>
</evidence>
<dbReference type="GO" id="GO:0005524">
    <property type="term" value="F:ATP binding"/>
    <property type="evidence" value="ECO:0007669"/>
    <property type="project" value="UniProtKB-KW"/>
</dbReference>
<dbReference type="GO" id="GO:0016301">
    <property type="term" value="F:kinase activity"/>
    <property type="evidence" value="ECO:0007669"/>
    <property type="project" value="UniProtKB-KW"/>
</dbReference>
<dbReference type="KEGG" id="cei:CEPID_11790"/>
<dbReference type="PANTHER" id="PTHR11817">
    <property type="entry name" value="PYRUVATE KINASE"/>
    <property type="match status" value="1"/>
</dbReference>
<dbReference type="InterPro" id="IPR015806">
    <property type="entry name" value="Pyrv_Knase_insert_dom_sf"/>
</dbReference>
<keyword evidence="8 14" id="KW-0418">Kinase</keyword>
<name>A0A0G3GSQ5_9CORY</name>
<evidence type="ECO:0000313" key="15">
    <source>
        <dbReference type="Proteomes" id="UP000035368"/>
    </source>
</evidence>
<dbReference type="AlphaFoldDB" id="A0A0G3GSQ5"/>
<dbReference type="SUPFAM" id="SSF50800">
    <property type="entry name" value="PK beta-barrel domain-like"/>
    <property type="match status" value="1"/>
</dbReference>
<accession>A0A0G3GSQ5</accession>
<comment type="pathway">
    <text evidence="2">Carbohydrate degradation; glycolysis; pyruvate from D-glyceraldehyde 3-phosphate: step 5/5.</text>
</comment>
<evidence type="ECO:0000256" key="6">
    <source>
        <dbReference type="ARBA" id="ARBA00022723"/>
    </source>
</evidence>
<feature type="domain" description="Pyruvate kinase barrel" evidence="13">
    <location>
        <begin position="131"/>
        <end position="208"/>
    </location>
</feature>
<dbReference type="OrthoDB" id="9812123at2"/>
<evidence type="ECO:0000256" key="2">
    <source>
        <dbReference type="ARBA" id="ARBA00004997"/>
    </source>
</evidence>
<evidence type="ECO:0000256" key="7">
    <source>
        <dbReference type="ARBA" id="ARBA00022741"/>
    </source>
</evidence>